<dbReference type="Pfam" id="PF12728">
    <property type="entry name" value="HTH_17"/>
    <property type="match status" value="1"/>
</dbReference>
<sequence length="73" mass="8146">MKGGACVNDLPNILTAQDIAKFLRVGPKVVYELMNLPPAHGGIPSFRVGRRGKRVEKADFLRWLAERKEVRTG</sequence>
<feature type="domain" description="Helix-turn-helix" evidence="1">
    <location>
        <begin position="14"/>
        <end position="67"/>
    </location>
</feature>
<evidence type="ECO:0000313" key="3">
    <source>
        <dbReference type="Proteomes" id="UP000196475"/>
    </source>
</evidence>
<dbReference type="InterPro" id="IPR041657">
    <property type="entry name" value="HTH_17"/>
</dbReference>
<dbReference type="EMBL" id="LZRT01000087">
    <property type="protein sequence ID" value="OUM86676.1"/>
    <property type="molecule type" value="Genomic_DNA"/>
</dbReference>
<reference evidence="3" key="1">
    <citation type="submission" date="2016-06" db="EMBL/GenBank/DDBJ databases">
        <authorList>
            <person name="Nascimento L."/>
            <person name="Pereira R.V."/>
            <person name="Martins L.F."/>
            <person name="Quaggio R.B."/>
            <person name="Silva A.M."/>
            <person name="Setubal J.C."/>
        </authorList>
    </citation>
    <scope>NUCLEOTIDE SEQUENCE [LARGE SCALE GENOMIC DNA]</scope>
</reference>
<evidence type="ECO:0000259" key="1">
    <source>
        <dbReference type="Pfam" id="PF12728"/>
    </source>
</evidence>
<protein>
    <recommendedName>
        <fullName evidence="1">Helix-turn-helix domain-containing protein</fullName>
    </recommendedName>
</protein>
<gene>
    <name evidence="2" type="ORF">BAA01_11775</name>
</gene>
<accession>A0A1Y3PKL3</accession>
<dbReference type="Proteomes" id="UP000196475">
    <property type="component" value="Unassembled WGS sequence"/>
</dbReference>
<evidence type="ECO:0000313" key="2">
    <source>
        <dbReference type="EMBL" id="OUM86676.1"/>
    </source>
</evidence>
<organism evidence="2 3">
    <name type="scientific">Bacillus thermozeamaize</name>
    <dbReference type="NCBI Taxonomy" id="230954"/>
    <lineage>
        <taxon>Bacteria</taxon>
        <taxon>Bacillati</taxon>
        <taxon>Bacillota</taxon>
        <taxon>Bacilli</taxon>
        <taxon>Bacillales</taxon>
        <taxon>Bacillaceae</taxon>
        <taxon>Bacillus</taxon>
    </lineage>
</organism>
<name>A0A1Y3PKL3_9BACI</name>
<dbReference type="AlphaFoldDB" id="A0A1Y3PKL3"/>
<proteinExistence type="predicted"/>
<comment type="caution">
    <text evidence="2">The sequence shown here is derived from an EMBL/GenBank/DDBJ whole genome shotgun (WGS) entry which is preliminary data.</text>
</comment>